<dbReference type="InterPro" id="IPR015421">
    <property type="entry name" value="PyrdxlP-dep_Trfase_major"/>
</dbReference>
<dbReference type="Pfam" id="PF00266">
    <property type="entry name" value="Aminotran_5"/>
    <property type="match status" value="1"/>
</dbReference>
<proteinExistence type="predicted"/>
<dbReference type="InterPro" id="IPR015424">
    <property type="entry name" value="PyrdxlP-dep_Trfase"/>
</dbReference>
<protein>
    <submittedName>
        <fullName evidence="3">Molybdenum cofactor sulfurtransferase</fullName>
        <ecNumber evidence="3">2.8.1.9</ecNumber>
    </submittedName>
</protein>
<reference evidence="3 4" key="1">
    <citation type="submission" date="2018-06" db="EMBL/GenBank/DDBJ databases">
        <title>Spongiibacterium sp. HME9304 Genome sequencing and assembly.</title>
        <authorList>
            <person name="Kang H."/>
            <person name="Kim H."/>
            <person name="Joh K."/>
        </authorList>
    </citation>
    <scope>NUCLEOTIDE SEQUENCE [LARGE SCALE GENOMIC DNA]</scope>
    <source>
        <strain evidence="3 4">HME9304</strain>
    </source>
</reference>
<keyword evidence="1" id="KW-0663">Pyridoxal phosphate</keyword>
<dbReference type="GO" id="GO:0008265">
    <property type="term" value="F:molybdenum cofactor sulfurtransferase activity"/>
    <property type="evidence" value="ECO:0007669"/>
    <property type="project" value="UniProtKB-EC"/>
</dbReference>
<dbReference type="InterPro" id="IPR000192">
    <property type="entry name" value="Aminotrans_V_dom"/>
</dbReference>
<evidence type="ECO:0000313" key="3">
    <source>
        <dbReference type="EMBL" id="AWX46230.1"/>
    </source>
</evidence>
<name>A0A2Z4LWY3_9FLAO</name>
<keyword evidence="3" id="KW-0808">Transferase</keyword>
<dbReference type="KEGG" id="spon:HME9304_03262"/>
<dbReference type="InterPro" id="IPR015422">
    <property type="entry name" value="PyrdxlP-dep_Trfase_small"/>
</dbReference>
<dbReference type="PANTHER" id="PTHR14237">
    <property type="entry name" value="MOLYBDOPTERIN COFACTOR SULFURASE MOSC"/>
    <property type="match status" value="1"/>
</dbReference>
<gene>
    <name evidence="3" type="primary">aba3</name>
    <name evidence="3" type="ORF">HME9304_03262</name>
</gene>
<sequence length="487" mass="54890">MALLSISTIALFTEALSNSIGYMIRSLFSKKNTQVAKQKELVHNAYFNSLRNLNYERLDKDGHVYLDYTGGNLYSSLQLDKHIELLSNNTFGNPHSTNPTSQLSTRLVEEAREKIISFFNAGDYYCVFTLNASGALKIVGECYPFKDNGHFLLLTDNHNSVNGIREYCNNSGGHYEYVPMNNVDLSISRENLMQCLKASKRKNKLFAFPAQSNVSGIKHDLSWISKAQELGWDVLLDAAAFVPTSILDLKKYSPDFVSISFYKIFGYPTGLGCLLVKKTSFNTLDKKWFAGGTVNLASAKAPYHFLADGHERYENGTLNYLDIPALKIGLEYMESIGMQRLNERIDSLMDYLFANLKEMQHSNGNPQLEIFGHPTRKNTGGTLVLCFKNPDESKIGFEKIEQLANQRNISIRSGCFCNPGLDETNNCLTTQEISDYFKSRDSGDYYDMINHLNKMRGATRVSVGIATNKKDLDTFLKFVASLKDRTL</sequence>
<dbReference type="PANTHER" id="PTHR14237:SF19">
    <property type="entry name" value="MITOCHONDRIAL AMIDOXIME REDUCING COMPONENT 1"/>
    <property type="match status" value="1"/>
</dbReference>
<dbReference type="SUPFAM" id="SSF53383">
    <property type="entry name" value="PLP-dependent transferases"/>
    <property type="match status" value="1"/>
</dbReference>
<dbReference type="AlphaFoldDB" id="A0A2Z4LWY3"/>
<dbReference type="Gene3D" id="3.40.640.10">
    <property type="entry name" value="Type I PLP-dependent aspartate aminotransferase-like (Major domain)"/>
    <property type="match status" value="1"/>
</dbReference>
<dbReference type="EMBL" id="CP030104">
    <property type="protein sequence ID" value="AWX46230.1"/>
    <property type="molecule type" value="Genomic_DNA"/>
</dbReference>
<evidence type="ECO:0000259" key="2">
    <source>
        <dbReference type="Pfam" id="PF00266"/>
    </source>
</evidence>
<dbReference type="Proteomes" id="UP000248536">
    <property type="component" value="Chromosome"/>
</dbReference>
<evidence type="ECO:0000313" key="4">
    <source>
        <dbReference type="Proteomes" id="UP000248536"/>
    </source>
</evidence>
<feature type="domain" description="Aminotransferase class V" evidence="2">
    <location>
        <begin position="65"/>
        <end position="475"/>
    </location>
</feature>
<evidence type="ECO:0000256" key="1">
    <source>
        <dbReference type="ARBA" id="ARBA00022898"/>
    </source>
</evidence>
<keyword evidence="4" id="KW-1185">Reference proteome</keyword>
<accession>A0A2Z4LWY3</accession>
<dbReference type="EC" id="2.8.1.9" evidence="3"/>
<organism evidence="3 4">
    <name type="scientific">Flagellimonas maritima</name>
    <dbReference type="NCBI Taxonomy" id="1383885"/>
    <lineage>
        <taxon>Bacteria</taxon>
        <taxon>Pseudomonadati</taxon>
        <taxon>Bacteroidota</taxon>
        <taxon>Flavobacteriia</taxon>
        <taxon>Flavobacteriales</taxon>
        <taxon>Flavobacteriaceae</taxon>
        <taxon>Flagellimonas</taxon>
    </lineage>
</organism>
<dbReference type="Gene3D" id="3.90.1150.10">
    <property type="entry name" value="Aspartate Aminotransferase, domain 1"/>
    <property type="match status" value="1"/>
</dbReference>